<feature type="transmembrane region" description="Helical" evidence="8">
    <location>
        <begin position="139"/>
        <end position="161"/>
    </location>
</feature>
<feature type="transmembrane region" description="Helical" evidence="8">
    <location>
        <begin position="79"/>
        <end position="103"/>
    </location>
</feature>
<evidence type="ECO:0000256" key="6">
    <source>
        <dbReference type="ARBA" id="ARBA00022989"/>
    </source>
</evidence>
<organism evidence="9 10">
    <name type="scientific">Paenibacillus terricola</name>
    <dbReference type="NCBI Taxonomy" id="2763503"/>
    <lineage>
        <taxon>Bacteria</taxon>
        <taxon>Bacillati</taxon>
        <taxon>Bacillota</taxon>
        <taxon>Bacilli</taxon>
        <taxon>Bacillales</taxon>
        <taxon>Paenibacillaceae</taxon>
        <taxon>Paenibacillus</taxon>
    </lineage>
</organism>
<feature type="transmembrane region" description="Helical" evidence="8">
    <location>
        <begin position="266"/>
        <end position="288"/>
    </location>
</feature>
<keyword evidence="7 8" id="KW-0472">Membrane</keyword>
<keyword evidence="3" id="KW-0813">Transport</keyword>
<proteinExistence type="inferred from homology"/>
<feature type="transmembrane region" description="Helical" evidence="8">
    <location>
        <begin position="213"/>
        <end position="236"/>
    </location>
</feature>
<feature type="transmembrane region" description="Helical" evidence="8">
    <location>
        <begin position="300"/>
        <end position="318"/>
    </location>
</feature>
<evidence type="ECO:0000256" key="8">
    <source>
        <dbReference type="SAM" id="Phobius"/>
    </source>
</evidence>
<keyword evidence="10" id="KW-1185">Reference proteome</keyword>
<reference evidence="9 10" key="1">
    <citation type="submission" date="2020-09" db="EMBL/GenBank/DDBJ databases">
        <title>Paenibacillus sp. strain PR3 16S rRNA gene Genome sequencing and assembly.</title>
        <authorList>
            <person name="Kim J."/>
        </authorList>
    </citation>
    <scope>NUCLEOTIDE SEQUENCE [LARGE SCALE GENOMIC DNA]</scope>
    <source>
        <strain evidence="9 10">PR3</strain>
    </source>
</reference>
<dbReference type="PANTHER" id="PTHR34975:SF2">
    <property type="entry name" value="SPORE GERMINATION PROTEIN A2"/>
    <property type="match status" value="1"/>
</dbReference>
<evidence type="ECO:0000256" key="4">
    <source>
        <dbReference type="ARBA" id="ARBA00022544"/>
    </source>
</evidence>
<comment type="caution">
    <text evidence="9">The sequence shown here is derived from an EMBL/GenBank/DDBJ whole genome shotgun (WGS) entry which is preliminary data.</text>
</comment>
<dbReference type="NCBIfam" id="TIGR00912">
    <property type="entry name" value="2A0309"/>
    <property type="match status" value="1"/>
</dbReference>
<name>A0ABR8N1C5_9BACL</name>
<keyword evidence="5 8" id="KW-0812">Transmembrane</keyword>
<evidence type="ECO:0000256" key="7">
    <source>
        <dbReference type="ARBA" id="ARBA00023136"/>
    </source>
</evidence>
<feature type="transmembrane region" description="Helical" evidence="8">
    <location>
        <begin position="115"/>
        <end position="132"/>
    </location>
</feature>
<dbReference type="RefSeq" id="WP_191206277.1">
    <property type="nucleotide sequence ID" value="NZ_JACXZA010000007.1"/>
</dbReference>
<evidence type="ECO:0000256" key="2">
    <source>
        <dbReference type="ARBA" id="ARBA00007998"/>
    </source>
</evidence>
<evidence type="ECO:0000313" key="9">
    <source>
        <dbReference type="EMBL" id="MBD3921980.1"/>
    </source>
</evidence>
<keyword evidence="4" id="KW-0309">Germination</keyword>
<evidence type="ECO:0000256" key="5">
    <source>
        <dbReference type="ARBA" id="ARBA00022692"/>
    </source>
</evidence>
<feature type="transmembrane region" description="Helical" evidence="8">
    <location>
        <begin position="181"/>
        <end position="201"/>
    </location>
</feature>
<dbReference type="InterPro" id="IPR004761">
    <property type="entry name" value="Spore_GerAB"/>
</dbReference>
<feature type="transmembrane region" description="Helical" evidence="8">
    <location>
        <begin position="38"/>
        <end position="59"/>
    </location>
</feature>
<gene>
    <name evidence="9" type="ORF">H8B09_24675</name>
</gene>
<feature type="transmembrane region" description="Helical" evidence="8">
    <location>
        <begin position="330"/>
        <end position="349"/>
    </location>
</feature>
<comment type="similarity">
    <text evidence="2">Belongs to the amino acid-polyamine-organocation (APC) superfamily. Spore germination protein (SGP) (TC 2.A.3.9) family.</text>
</comment>
<evidence type="ECO:0000313" key="10">
    <source>
        <dbReference type="Proteomes" id="UP000609346"/>
    </source>
</evidence>
<accession>A0ABR8N1C5</accession>
<protein>
    <submittedName>
        <fullName evidence="9">Endospore germination permease</fullName>
    </submittedName>
</protein>
<feature type="transmembrane region" description="Helical" evidence="8">
    <location>
        <begin position="12"/>
        <end position="32"/>
    </location>
</feature>
<evidence type="ECO:0000256" key="3">
    <source>
        <dbReference type="ARBA" id="ARBA00022448"/>
    </source>
</evidence>
<sequence>METGYSKLQLLFLLLLSLGISNHVLIIPYLLQQAGRDAWVSAIIAFILLLIWGLILYSICRSIRLQTFNDWLKQRTGRFVSGIIIGAFFTYFLISALMIVFDATKSIKIYFLPRTPYFVIVITFAAICYSAAKSGLRAIIYMSAILLPIVWLLGTGVSVATSPSKEYSMLFPIFSNGFGPVLHGAGIVFGGCMDLMVILLLQYKMKKPLNIPFIFVSVFLLVGLILGPVTGEIAAFGPNVASNMRFPAFEQWRLVMIGPEISHVDFLAVFQMMVGGVIRNALCLYLLAELIQWRPAAFPRAVMAAVSVLFCLIPIFKISDIWFQSFVQRYFYMFSIVFGIAMTCLLLIISNLSPKKEGGTA</sequence>
<evidence type="ECO:0000256" key="1">
    <source>
        <dbReference type="ARBA" id="ARBA00004141"/>
    </source>
</evidence>
<dbReference type="EMBL" id="JACXZA010000007">
    <property type="protein sequence ID" value="MBD3921980.1"/>
    <property type="molecule type" value="Genomic_DNA"/>
</dbReference>
<dbReference type="Pfam" id="PF03845">
    <property type="entry name" value="Spore_permease"/>
    <property type="match status" value="1"/>
</dbReference>
<dbReference type="Proteomes" id="UP000609346">
    <property type="component" value="Unassembled WGS sequence"/>
</dbReference>
<dbReference type="PANTHER" id="PTHR34975">
    <property type="entry name" value="SPORE GERMINATION PROTEIN A2"/>
    <property type="match status" value="1"/>
</dbReference>
<keyword evidence="6 8" id="KW-1133">Transmembrane helix</keyword>
<comment type="subcellular location">
    <subcellularLocation>
        <location evidence="1">Membrane</location>
        <topology evidence="1">Multi-pass membrane protein</topology>
    </subcellularLocation>
</comment>